<sequence length="196" mass="22231">MSKRSPIKMFLLILATILAVDAVVNIEPYKDLMGADESTKCPVISNTDSLDNIKGKWFIVYSTMDILPIVNCMTEEIKNIGHNEYELNSFVEFSNGTTLTDTSRIEKKPDGKYYISSRFLGRSNEPNQLWVKKDGNLLFSWTCTLVGDEAHIADAWIHSSDLEESSEFVKKFSDYFGKNSFYAQALGEFPHEKCSI</sequence>
<dbReference type="SUPFAM" id="SSF50814">
    <property type="entry name" value="Lipocalins"/>
    <property type="match status" value="1"/>
</dbReference>
<evidence type="ECO:0000256" key="1">
    <source>
        <dbReference type="SAM" id="SignalP"/>
    </source>
</evidence>
<dbReference type="InterPro" id="IPR012674">
    <property type="entry name" value="Calycin"/>
</dbReference>
<dbReference type="Gene3D" id="2.40.128.20">
    <property type="match status" value="1"/>
</dbReference>
<dbReference type="EMBL" id="GHBY01000552">
    <property type="protein sequence ID" value="MUP40729.1"/>
    <property type="molecule type" value="Transcribed_RNA"/>
</dbReference>
<name>A0A646QFF7_9MYRI</name>
<protein>
    <submittedName>
        <fullName evidence="2">Venom protein</fullName>
    </submittedName>
</protein>
<evidence type="ECO:0000313" key="2">
    <source>
        <dbReference type="EMBL" id="MUP40729.1"/>
    </source>
</evidence>
<keyword evidence="1" id="KW-0732">Signal</keyword>
<organism evidence="2">
    <name type="scientific">Hemiscolopendra marginata</name>
    <dbReference type="NCBI Taxonomy" id="943146"/>
    <lineage>
        <taxon>Eukaryota</taxon>
        <taxon>Metazoa</taxon>
        <taxon>Ecdysozoa</taxon>
        <taxon>Arthropoda</taxon>
        <taxon>Myriapoda</taxon>
        <taxon>Chilopoda</taxon>
        <taxon>Pleurostigmophora</taxon>
        <taxon>Scolopendromorpha</taxon>
        <taxon>Scolopendridae</taxon>
        <taxon>Hemiscolopendra</taxon>
    </lineage>
</organism>
<feature type="signal peptide" evidence="1">
    <location>
        <begin position="1"/>
        <end position="22"/>
    </location>
</feature>
<feature type="chain" id="PRO_5024868132" evidence="1">
    <location>
        <begin position="23"/>
        <end position="196"/>
    </location>
</feature>
<accession>A0A646QFF7</accession>
<dbReference type="AlphaFoldDB" id="A0A646QFF7"/>
<reference evidence="2" key="1">
    <citation type="submission" date="2018-11" db="EMBL/GenBank/DDBJ databases">
        <title>Venom-gland transcriptomics and venom proteomics of the Florida green centipede (Hemiscolopendra marginata) reveal sex-based variation in a centipede venom.</title>
        <authorList>
            <person name="Nystrom G.S."/>
            <person name="Ward M.J."/>
            <person name="Ellsworth S.A."/>
            <person name="Rokyta D.R."/>
        </authorList>
    </citation>
    <scope>NUCLEOTIDE SEQUENCE</scope>
    <source>
        <tissue evidence="2">Venom gland</tissue>
    </source>
</reference>
<proteinExistence type="predicted"/>